<dbReference type="Gene3D" id="1.10.10.10">
    <property type="entry name" value="Winged helix-like DNA-binding domain superfamily/Winged helix DNA-binding domain"/>
    <property type="match status" value="1"/>
</dbReference>
<dbReference type="RefSeq" id="WP_346753529.1">
    <property type="nucleotide sequence ID" value="NZ_JAUJEA010000007.1"/>
</dbReference>
<dbReference type="Pfam" id="PF03965">
    <property type="entry name" value="Penicillinase_R"/>
    <property type="match status" value="1"/>
</dbReference>
<dbReference type="Proteomes" id="UP001172082">
    <property type="component" value="Unassembled WGS sequence"/>
</dbReference>
<sequence length="130" mass="14833">MKINRTNKPTDSELEILQVLWENGPSTVRFINDTLSTQRNVGYTTTLKLMQIMHDKGLLTRQKEGKTHIYKPAVPKEETQGQLIDKLLNTAFEGSAMKLVMQTLGNRRSTAEELQKIRDFIDNLEGGQDE</sequence>
<accession>A0ABT8KU60</accession>
<reference evidence="5" key="1">
    <citation type="submission" date="2023-06" db="EMBL/GenBank/DDBJ databases">
        <title>Genomic of Parafulvivirga corallium.</title>
        <authorList>
            <person name="Wang G."/>
        </authorList>
    </citation>
    <scope>NUCLEOTIDE SEQUENCE</scope>
    <source>
        <strain evidence="5">BMA10</strain>
    </source>
</reference>
<keyword evidence="2" id="KW-0805">Transcription regulation</keyword>
<dbReference type="EMBL" id="JAUJEA010000007">
    <property type="protein sequence ID" value="MDN5203507.1"/>
    <property type="molecule type" value="Genomic_DNA"/>
</dbReference>
<organism evidence="5 6">
    <name type="scientific">Splendidivirga corallicola</name>
    <dbReference type="NCBI Taxonomy" id="3051826"/>
    <lineage>
        <taxon>Bacteria</taxon>
        <taxon>Pseudomonadati</taxon>
        <taxon>Bacteroidota</taxon>
        <taxon>Cytophagia</taxon>
        <taxon>Cytophagales</taxon>
        <taxon>Splendidivirgaceae</taxon>
        <taxon>Splendidivirga</taxon>
    </lineage>
</organism>
<keyword evidence="4" id="KW-0804">Transcription</keyword>
<comment type="similarity">
    <text evidence="1">Belongs to the BlaI transcriptional regulatory family.</text>
</comment>
<dbReference type="InterPro" id="IPR036388">
    <property type="entry name" value="WH-like_DNA-bd_sf"/>
</dbReference>
<proteinExistence type="inferred from homology"/>
<evidence type="ECO:0000313" key="5">
    <source>
        <dbReference type="EMBL" id="MDN5203507.1"/>
    </source>
</evidence>
<name>A0ABT8KU60_9BACT</name>
<evidence type="ECO:0000313" key="6">
    <source>
        <dbReference type="Proteomes" id="UP001172082"/>
    </source>
</evidence>
<comment type="caution">
    <text evidence="5">The sequence shown here is derived from an EMBL/GenBank/DDBJ whole genome shotgun (WGS) entry which is preliminary data.</text>
</comment>
<gene>
    <name evidence="5" type="ORF">QQ008_19120</name>
</gene>
<dbReference type="InterPro" id="IPR005650">
    <property type="entry name" value="BlaI_family"/>
</dbReference>
<evidence type="ECO:0000256" key="3">
    <source>
        <dbReference type="ARBA" id="ARBA00023125"/>
    </source>
</evidence>
<evidence type="ECO:0000256" key="1">
    <source>
        <dbReference type="ARBA" id="ARBA00011046"/>
    </source>
</evidence>
<evidence type="ECO:0000256" key="2">
    <source>
        <dbReference type="ARBA" id="ARBA00023015"/>
    </source>
</evidence>
<dbReference type="SUPFAM" id="SSF46785">
    <property type="entry name" value="Winged helix' DNA-binding domain"/>
    <property type="match status" value="1"/>
</dbReference>
<evidence type="ECO:0000256" key="4">
    <source>
        <dbReference type="ARBA" id="ARBA00023163"/>
    </source>
</evidence>
<keyword evidence="6" id="KW-1185">Reference proteome</keyword>
<dbReference type="PIRSF" id="PIRSF019455">
    <property type="entry name" value="CopR_AtkY"/>
    <property type="match status" value="1"/>
</dbReference>
<protein>
    <submittedName>
        <fullName evidence="5">BlaI/MecI/CopY family transcriptional regulator</fullName>
    </submittedName>
</protein>
<keyword evidence="3" id="KW-0238">DNA-binding</keyword>
<dbReference type="InterPro" id="IPR036390">
    <property type="entry name" value="WH_DNA-bd_sf"/>
</dbReference>